<evidence type="ECO:0000313" key="2">
    <source>
        <dbReference type="Proteomes" id="UP000651728"/>
    </source>
</evidence>
<proteinExistence type="predicted"/>
<evidence type="ECO:0008006" key="3">
    <source>
        <dbReference type="Google" id="ProtNLM"/>
    </source>
</evidence>
<reference evidence="1 2" key="1">
    <citation type="submission" date="2021-01" db="EMBL/GenBank/DDBJ databases">
        <title>Whole genome shotgun sequence of Microbispora amethystogenes NBRC 101907.</title>
        <authorList>
            <person name="Komaki H."/>
            <person name="Tamura T."/>
        </authorList>
    </citation>
    <scope>NUCLEOTIDE SEQUENCE [LARGE SCALE GENOMIC DNA]</scope>
    <source>
        <strain evidence="1 2">NBRC 101907</strain>
    </source>
</reference>
<dbReference type="RefSeq" id="WP_204285447.1">
    <property type="nucleotide sequence ID" value="NZ_BAABEJ010000009.1"/>
</dbReference>
<gene>
    <name evidence="1" type="ORF">Mam01_24390</name>
</gene>
<sequence>MMPKWRRAGSRGGTARRGRVWLLAALAALPIATAAVVAVAYPSLAATTCPGCYGLERLAEGVYAEPGLPPHRKRQVVSAVEEAERRVRDFYGGRRASPRILACLSDGCYRRIGGGGERGVAVLNRAVMLSPSGVDPVIASHEMSHVELHVRLDSGAQVPQWFDEGLAVLVSGDPRYLAPATAPGTLVETTPGTTPGTAAGAPAERCLVSTDGPLPTTLDAWLRAAGADRNTYARAACRVSRWVTANGGPHVVLDLVRRLNEGETFGAVTGM</sequence>
<keyword evidence="2" id="KW-1185">Reference proteome</keyword>
<comment type="caution">
    <text evidence="1">The sequence shown here is derived from an EMBL/GenBank/DDBJ whole genome shotgun (WGS) entry which is preliminary data.</text>
</comment>
<evidence type="ECO:0000313" key="1">
    <source>
        <dbReference type="EMBL" id="GIH32275.1"/>
    </source>
</evidence>
<dbReference type="Proteomes" id="UP000651728">
    <property type="component" value="Unassembled WGS sequence"/>
</dbReference>
<protein>
    <recommendedName>
        <fullName evidence="3">Peptidase MA-like domain-containing protein</fullName>
    </recommendedName>
</protein>
<dbReference type="EMBL" id="BOOB01000016">
    <property type="protein sequence ID" value="GIH32275.1"/>
    <property type="molecule type" value="Genomic_DNA"/>
</dbReference>
<accession>A0ABQ4FBT4</accession>
<organism evidence="1 2">
    <name type="scientific">Microbispora amethystogenes</name>
    <dbReference type="NCBI Taxonomy" id="1427754"/>
    <lineage>
        <taxon>Bacteria</taxon>
        <taxon>Bacillati</taxon>
        <taxon>Actinomycetota</taxon>
        <taxon>Actinomycetes</taxon>
        <taxon>Streptosporangiales</taxon>
        <taxon>Streptosporangiaceae</taxon>
        <taxon>Microbispora</taxon>
    </lineage>
</organism>
<name>A0ABQ4FBT4_9ACTN</name>